<organism evidence="2">
    <name type="scientific">marine metagenome</name>
    <dbReference type="NCBI Taxonomy" id="408172"/>
    <lineage>
        <taxon>unclassified sequences</taxon>
        <taxon>metagenomes</taxon>
        <taxon>ecological metagenomes</taxon>
    </lineage>
</organism>
<dbReference type="AlphaFoldDB" id="A0A381PZ40"/>
<dbReference type="PANTHER" id="PTHR43802">
    <property type="entry name" value="ENOYL-COA HYDRATASE"/>
    <property type="match status" value="1"/>
</dbReference>
<gene>
    <name evidence="2" type="ORF">METZ01_LOCUS24071</name>
</gene>
<reference evidence="2" key="1">
    <citation type="submission" date="2018-05" db="EMBL/GenBank/DDBJ databases">
        <authorList>
            <person name="Lanie J.A."/>
            <person name="Ng W.-L."/>
            <person name="Kazmierczak K.M."/>
            <person name="Andrzejewski T.M."/>
            <person name="Davidsen T.M."/>
            <person name="Wayne K.J."/>
            <person name="Tettelin H."/>
            <person name="Glass J.I."/>
            <person name="Rusch D."/>
            <person name="Podicherti R."/>
            <person name="Tsui H.-C.T."/>
            <person name="Winkler M.E."/>
        </authorList>
    </citation>
    <scope>NUCLEOTIDE SEQUENCE</scope>
</reference>
<sequence length="272" mass="28442">MVDDGAERLLEMESFNPSSFSTISVEVEKETGIAVVRLDRPEQGNAVNDRMHSELCALFQIAQSDERVTALVLTGAGQVFSVGGDSSPDRAYVTHTGLSPIEEARLIVDGVIDLQVPFICAVNGHAIGLGATIASLADVSFAVPGAKFGDPHVLAGLPAGNGSALIWPLLVGVNAAKKLLMTGELMTSESAVSLGLLSEVVKEGGALDAALELAKTLVALPPQAVQGTKATIHLILRAAADLLMEFSLNAEQAAMEHPDFREALAVLHRSTE</sequence>
<dbReference type="EMBL" id="UINC01001115">
    <property type="protein sequence ID" value="SUZ71217.1"/>
    <property type="molecule type" value="Genomic_DNA"/>
</dbReference>
<dbReference type="SUPFAM" id="SSF52096">
    <property type="entry name" value="ClpP/crotonase"/>
    <property type="match status" value="1"/>
</dbReference>
<dbReference type="CDD" id="cd06558">
    <property type="entry name" value="crotonase-like"/>
    <property type="match status" value="1"/>
</dbReference>
<protein>
    <recommendedName>
        <fullName evidence="3">Enoyl-CoA hydratase</fullName>
    </recommendedName>
</protein>
<accession>A0A381PZ40</accession>
<dbReference type="InterPro" id="IPR001753">
    <property type="entry name" value="Enoyl-CoA_hydra/iso"/>
</dbReference>
<evidence type="ECO:0000313" key="2">
    <source>
        <dbReference type="EMBL" id="SUZ71217.1"/>
    </source>
</evidence>
<name>A0A381PZ40_9ZZZZ</name>
<comment type="similarity">
    <text evidence="1">Belongs to the enoyl-CoA hydratase/isomerase family.</text>
</comment>
<evidence type="ECO:0000256" key="1">
    <source>
        <dbReference type="ARBA" id="ARBA00005254"/>
    </source>
</evidence>
<dbReference type="Gene3D" id="3.90.226.10">
    <property type="entry name" value="2-enoyl-CoA Hydratase, Chain A, domain 1"/>
    <property type="match status" value="1"/>
</dbReference>
<dbReference type="InterPro" id="IPR029045">
    <property type="entry name" value="ClpP/crotonase-like_dom_sf"/>
</dbReference>
<evidence type="ECO:0008006" key="3">
    <source>
        <dbReference type="Google" id="ProtNLM"/>
    </source>
</evidence>
<dbReference type="Pfam" id="PF00378">
    <property type="entry name" value="ECH_1"/>
    <property type="match status" value="1"/>
</dbReference>
<proteinExistence type="inferred from homology"/>
<dbReference type="PANTHER" id="PTHR43802:SF1">
    <property type="entry name" value="IP11341P-RELATED"/>
    <property type="match status" value="1"/>
</dbReference>